<reference evidence="2 3" key="1">
    <citation type="submission" date="2024-04" db="EMBL/GenBank/DDBJ databases">
        <title>Tritrichomonas musculus Genome.</title>
        <authorList>
            <person name="Alves-Ferreira E."/>
            <person name="Grigg M."/>
            <person name="Lorenzi H."/>
            <person name="Galac M."/>
        </authorList>
    </citation>
    <scope>NUCLEOTIDE SEQUENCE [LARGE SCALE GENOMIC DNA]</scope>
    <source>
        <strain evidence="2 3">EAF2021</strain>
    </source>
</reference>
<evidence type="ECO:0000313" key="3">
    <source>
        <dbReference type="Proteomes" id="UP001470230"/>
    </source>
</evidence>
<gene>
    <name evidence="2" type="ORF">M9Y10_012895</name>
</gene>
<sequence length="728" mass="84370">MDTSIGSTLAQVQNSLKKEKVIETLTEARLKILNQQLCENFDEILSKRKLYMYMIGYYQDFYNIEIDSSFFSSIFNDAKTLHPTKSINSRITLKYIKYFRDNLSTLAKAADILIFTRPDLINILTYSTIPSIFGLLARYSEQKLFLNFIKFLKTEKGIENGRKDTAILFARSLFLIPEFRIYIQSIADQISVQFCNIHGTELAAKFLLEFLEYADKFIHLCPPIIGLLAPESFSDEIFDQSFFQEVIRHPLYFGFVQIGELENISEATSIILSETASRNNFLIQLKQIFLKTQQNDNNNVYSEVSKNISAYQHIYHFTTYDTNLITVLISITGNGDKTVPDPLPSEYILNILQDSTQYSNSDDVEIYSIEKKDPIVAAENSLRCLLINADPIPMIGTEQSLSRFLQKNLIDQIPSFLRQQQHAHFAILKSCKKQYKKSHIGQVNFEGFVKMLIPNINNHKKETTHSSSEKLQSYSSSLTQMINAKNKINDFVTEKKFELSYIAISACFNKNNIVALGKAFASKSGLIEYFSTLLKTWLSFAKKMNFRFEIPKEMLLVFMLNLYKYDSMILLDRELQSWDELYNQYTSDDYDTNQENKKLDNLFKNERERFGQAINLIKRGFQVQSTLLAMKLISASFKSIDKLLNEVIGSYGMDELTSALFYVIYVARPPNFISKTEYFYRVFQSISEFNIDQYRDYISNTLYLHQTAVYFFHNANPNPLQKDTFMLS</sequence>
<dbReference type="EMBL" id="JAPFFF010000019">
    <property type="protein sequence ID" value="KAK8857801.1"/>
    <property type="molecule type" value="Genomic_DNA"/>
</dbReference>
<evidence type="ECO:0000313" key="2">
    <source>
        <dbReference type="EMBL" id="KAK8857801.1"/>
    </source>
</evidence>
<name>A0ABR2I5R2_9EUKA</name>
<protein>
    <recommendedName>
        <fullName evidence="1">VPS9 domain-containing protein</fullName>
    </recommendedName>
</protein>
<evidence type="ECO:0000259" key="1">
    <source>
        <dbReference type="PROSITE" id="PS51205"/>
    </source>
</evidence>
<keyword evidence="3" id="KW-1185">Reference proteome</keyword>
<proteinExistence type="predicted"/>
<dbReference type="PROSITE" id="PS51205">
    <property type="entry name" value="VPS9"/>
    <property type="match status" value="1"/>
</dbReference>
<accession>A0ABR2I5R2</accession>
<comment type="caution">
    <text evidence="2">The sequence shown here is derived from an EMBL/GenBank/DDBJ whole genome shotgun (WGS) entry which is preliminary data.</text>
</comment>
<dbReference type="InterPro" id="IPR003123">
    <property type="entry name" value="VPS9"/>
</dbReference>
<feature type="domain" description="VPS9" evidence="1">
    <location>
        <begin position="569"/>
        <end position="721"/>
    </location>
</feature>
<organism evidence="2 3">
    <name type="scientific">Tritrichomonas musculus</name>
    <dbReference type="NCBI Taxonomy" id="1915356"/>
    <lineage>
        <taxon>Eukaryota</taxon>
        <taxon>Metamonada</taxon>
        <taxon>Parabasalia</taxon>
        <taxon>Tritrichomonadida</taxon>
        <taxon>Tritrichomonadidae</taxon>
        <taxon>Tritrichomonas</taxon>
    </lineage>
</organism>
<dbReference type="Proteomes" id="UP001470230">
    <property type="component" value="Unassembled WGS sequence"/>
</dbReference>